<dbReference type="PANTHER" id="PTHR43845">
    <property type="entry name" value="BLR5969 PROTEIN"/>
    <property type="match status" value="1"/>
</dbReference>
<dbReference type="InterPro" id="IPR042099">
    <property type="entry name" value="ANL_N_sf"/>
</dbReference>
<organism evidence="2 3">
    <name type="scientific">Burkholderia stagnalis</name>
    <dbReference type="NCBI Taxonomy" id="1503054"/>
    <lineage>
        <taxon>Bacteria</taxon>
        <taxon>Pseudomonadati</taxon>
        <taxon>Pseudomonadota</taxon>
        <taxon>Betaproteobacteria</taxon>
        <taxon>Burkholderiales</taxon>
        <taxon>Burkholderiaceae</taxon>
        <taxon>Burkholderia</taxon>
        <taxon>Burkholderia cepacia complex</taxon>
    </lineage>
</organism>
<evidence type="ECO:0000313" key="2">
    <source>
        <dbReference type="EMBL" id="RQY78575.1"/>
    </source>
</evidence>
<dbReference type="EMBL" id="QTPM01000099">
    <property type="protein sequence ID" value="RQY78575.1"/>
    <property type="molecule type" value="Genomic_DNA"/>
</dbReference>
<dbReference type="Pfam" id="PF00501">
    <property type="entry name" value="AMP-binding"/>
    <property type="match status" value="1"/>
</dbReference>
<dbReference type="PANTHER" id="PTHR43845:SF1">
    <property type="entry name" value="BLR5969 PROTEIN"/>
    <property type="match status" value="1"/>
</dbReference>
<dbReference type="Proteomes" id="UP000281098">
    <property type="component" value="Unassembled WGS sequence"/>
</dbReference>
<accession>A0ABX9YEZ1</accession>
<proteinExistence type="predicted"/>
<dbReference type="Gene3D" id="3.40.50.12780">
    <property type="entry name" value="N-terminal domain of ligase-like"/>
    <property type="match status" value="1"/>
</dbReference>
<sequence length="462" mass="50918">MADSTPCRSLLPQRPLRGFSHPGLAIAAPYVTIAIYPDDYVIYSLPQLVKFARSHSCFYRRWYADVPSHGWQLADLPTVDPAEFWRGADSPDSWPVLTGSIDDGYLFKTGGSTGDGKLSVYTHTEWVTFTRLFGQQLAAWLRPGDRVANLFFAGDMYASFLFIHHALLSSGVPVCELPLTGRIDLATLAGAIATYRATVLAGLPAQFVAFCDWLERNQRILPTVQRLLYGGESLHKDQRERIARVFPSANVASIGCASVDAGLIGISDPRDPPDVHRIFSRHAHLEILDEASGEQIEAPGQPGLLVVTNLFRTLMPIIRFPTGDLASWNGALGEQARAFTLHGRAGTSHWIRVGAISLLPNQVGALVTEHTGTQDWQLHLRRTEMGDELELQIASDHPGIHATGATLGDRLCEAIRPLAAACRNHQIRIRVRVVPVQTLVTHPRSGKRMQVVDHRHMASHIL</sequence>
<name>A0ABX9YEZ1_9BURK</name>
<keyword evidence="3" id="KW-1185">Reference proteome</keyword>
<gene>
    <name evidence="2" type="ORF">DF017_35900</name>
</gene>
<keyword evidence="2" id="KW-0436">Ligase</keyword>
<protein>
    <submittedName>
        <fullName evidence="2">Phenylacetate--CoA ligase family protein</fullName>
    </submittedName>
</protein>
<reference evidence="2 3" key="1">
    <citation type="submission" date="2018-08" db="EMBL/GenBank/DDBJ databases">
        <title>Comparative analysis of Burkholderia isolates from Puerto Rico.</title>
        <authorList>
            <person name="Hall C."/>
            <person name="Sahl J."/>
            <person name="Wagner D."/>
        </authorList>
    </citation>
    <scope>NUCLEOTIDE SEQUENCE [LARGE SCALE GENOMIC DNA]</scope>
    <source>
        <strain evidence="2 3">Bp8966</strain>
    </source>
</reference>
<dbReference type="GO" id="GO:0016874">
    <property type="term" value="F:ligase activity"/>
    <property type="evidence" value="ECO:0007669"/>
    <property type="project" value="UniProtKB-KW"/>
</dbReference>
<comment type="caution">
    <text evidence="2">The sequence shown here is derived from an EMBL/GenBank/DDBJ whole genome shotgun (WGS) entry which is preliminary data.</text>
</comment>
<evidence type="ECO:0000259" key="1">
    <source>
        <dbReference type="Pfam" id="PF00501"/>
    </source>
</evidence>
<dbReference type="InterPro" id="IPR000873">
    <property type="entry name" value="AMP-dep_synth/lig_dom"/>
</dbReference>
<feature type="domain" description="AMP-dependent synthetase/ligase" evidence="1">
    <location>
        <begin position="106"/>
        <end position="308"/>
    </location>
</feature>
<dbReference type="SUPFAM" id="SSF56801">
    <property type="entry name" value="Acetyl-CoA synthetase-like"/>
    <property type="match status" value="1"/>
</dbReference>
<evidence type="ECO:0000313" key="3">
    <source>
        <dbReference type="Proteomes" id="UP000281098"/>
    </source>
</evidence>